<dbReference type="InterPro" id="IPR007498">
    <property type="entry name" value="PqiA-like"/>
</dbReference>
<feature type="transmembrane region" description="Helical" evidence="7">
    <location>
        <begin position="95"/>
        <end position="122"/>
    </location>
</feature>
<gene>
    <name evidence="8" type="ORF">LG219_02690</name>
</gene>
<organism evidence="8 9">
    <name type="scientific">Deefgea salmonis</name>
    <dbReference type="NCBI Taxonomy" id="2875502"/>
    <lineage>
        <taxon>Bacteria</taxon>
        <taxon>Pseudomonadati</taxon>
        <taxon>Pseudomonadota</taxon>
        <taxon>Betaproteobacteria</taxon>
        <taxon>Neisseriales</taxon>
        <taxon>Chitinibacteraceae</taxon>
        <taxon>Deefgea</taxon>
    </lineage>
</organism>
<keyword evidence="5 7" id="KW-1133">Transmembrane helix</keyword>
<dbReference type="Pfam" id="PF04403">
    <property type="entry name" value="PqiA"/>
    <property type="match status" value="1"/>
</dbReference>
<dbReference type="RefSeq" id="WP_226763001.1">
    <property type="nucleotide sequence ID" value="NZ_JAJAWG010000001.1"/>
</dbReference>
<evidence type="ECO:0000313" key="8">
    <source>
        <dbReference type="EMBL" id="MCB5195198.1"/>
    </source>
</evidence>
<evidence type="ECO:0000256" key="1">
    <source>
        <dbReference type="ARBA" id="ARBA00004533"/>
    </source>
</evidence>
<comment type="caution">
    <text evidence="8">The sequence shown here is derived from an EMBL/GenBank/DDBJ whole genome shotgun (WGS) entry which is preliminary data.</text>
</comment>
<keyword evidence="3" id="KW-0997">Cell inner membrane</keyword>
<evidence type="ECO:0000256" key="2">
    <source>
        <dbReference type="ARBA" id="ARBA00022475"/>
    </source>
</evidence>
<keyword evidence="2" id="KW-1003">Cell membrane</keyword>
<evidence type="ECO:0000256" key="6">
    <source>
        <dbReference type="ARBA" id="ARBA00023136"/>
    </source>
</evidence>
<keyword evidence="4 7" id="KW-0812">Transmembrane</keyword>
<dbReference type="Proteomes" id="UP001198034">
    <property type="component" value="Unassembled WGS sequence"/>
</dbReference>
<evidence type="ECO:0000256" key="5">
    <source>
        <dbReference type="ARBA" id="ARBA00022989"/>
    </source>
</evidence>
<dbReference type="EMBL" id="JAJAWG010000001">
    <property type="protein sequence ID" value="MCB5195198.1"/>
    <property type="molecule type" value="Genomic_DNA"/>
</dbReference>
<evidence type="ECO:0000256" key="7">
    <source>
        <dbReference type="SAM" id="Phobius"/>
    </source>
</evidence>
<keyword evidence="6 7" id="KW-0472">Membrane</keyword>
<feature type="transmembrane region" description="Helical" evidence="7">
    <location>
        <begin position="143"/>
        <end position="164"/>
    </location>
</feature>
<name>A0ABS8BHK5_9NEIS</name>
<evidence type="ECO:0000313" key="9">
    <source>
        <dbReference type="Proteomes" id="UP001198034"/>
    </source>
</evidence>
<protein>
    <submittedName>
        <fullName evidence="8">Paraquat-inducible protein A</fullName>
    </submittedName>
</protein>
<evidence type="ECO:0000256" key="3">
    <source>
        <dbReference type="ARBA" id="ARBA00022519"/>
    </source>
</evidence>
<proteinExistence type="predicted"/>
<evidence type="ECO:0000256" key="4">
    <source>
        <dbReference type="ARBA" id="ARBA00022692"/>
    </source>
</evidence>
<dbReference type="PANTHER" id="PTHR30462:SF3">
    <property type="entry name" value="INTERMEMBRANE TRANSPORT PROTEIN PQIA"/>
    <property type="match status" value="1"/>
</dbReference>
<comment type="subcellular location">
    <subcellularLocation>
        <location evidence="1">Cell inner membrane</location>
    </subcellularLocation>
</comment>
<dbReference type="PANTHER" id="PTHR30462">
    <property type="entry name" value="INTERMEMBRANE TRANSPORT PROTEIN PQIB-RELATED"/>
    <property type="match status" value="1"/>
</dbReference>
<dbReference type="InterPro" id="IPR051800">
    <property type="entry name" value="PqiA-PqiB_transport"/>
</dbReference>
<accession>A0ABS8BHK5</accession>
<reference evidence="8 9" key="1">
    <citation type="submission" date="2021-10" db="EMBL/GenBank/DDBJ databases">
        <authorList>
            <person name="Chen M."/>
        </authorList>
    </citation>
    <scope>NUCLEOTIDE SEQUENCE [LARGE SCALE GENOMIC DNA]</scope>
    <source>
        <strain evidence="8 9">H3-26</strain>
    </source>
</reference>
<sequence>MTKSITASALRLLNCQQCGLLSKQISPVQFCPRCQTRLHDRKPNSLQRTWAFIIAAYILYIPANLLPVMNTSSILSNEKDTILSGVFYLWTSGSWPLAILVFAASITIPVLKLLILTLLAWTAGRKKQWRNLERARLFRIVELIGRWSMLDIFVTALMVGLVRFGSIASVTAGPGAIAFALVVICTMLAALSFDPRLIWDLPSNEQDKDND</sequence>
<keyword evidence="9" id="KW-1185">Reference proteome</keyword>
<feature type="transmembrane region" description="Helical" evidence="7">
    <location>
        <begin position="50"/>
        <end position="75"/>
    </location>
</feature>
<feature type="transmembrane region" description="Helical" evidence="7">
    <location>
        <begin position="176"/>
        <end position="193"/>
    </location>
</feature>